<organism evidence="1 2">
    <name type="scientific">Parageobacillus caldoxylosilyticus NBRC 107762</name>
    <dbReference type="NCBI Taxonomy" id="1220594"/>
    <lineage>
        <taxon>Bacteria</taxon>
        <taxon>Bacillati</taxon>
        <taxon>Bacillota</taxon>
        <taxon>Bacilli</taxon>
        <taxon>Bacillales</taxon>
        <taxon>Anoxybacillaceae</taxon>
        <taxon>Saccharococcus</taxon>
    </lineage>
</organism>
<dbReference type="RefSeq" id="WP_255212275.1">
    <property type="nucleotide sequence ID" value="NZ_BAWO01000032.1"/>
</dbReference>
<sequence>MNHHDRGIIKYAPFLMPEHRNMLKELREKEERIQPSHHDEQQYEEWNRIIFKEM</sequence>
<dbReference type="EMBL" id="BAWO01000032">
    <property type="protein sequence ID" value="GAJ40122.1"/>
    <property type="molecule type" value="Genomic_DNA"/>
</dbReference>
<keyword evidence="2" id="KW-1185">Reference proteome</keyword>
<evidence type="ECO:0000313" key="2">
    <source>
        <dbReference type="Proteomes" id="UP000023561"/>
    </source>
</evidence>
<protein>
    <submittedName>
        <fullName evidence="1">Uncharacterized protein</fullName>
    </submittedName>
</protein>
<name>A0A023DFT9_9BACL</name>
<comment type="caution">
    <text evidence="1">The sequence shown here is derived from an EMBL/GenBank/DDBJ whole genome shotgun (WGS) entry which is preliminary data.</text>
</comment>
<proteinExistence type="predicted"/>
<dbReference type="InterPro" id="IPR014962">
    <property type="entry name" value="YolD"/>
</dbReference>
<dbReference type="Pfam" id="PF08863">
    <property type="entry name" value="YolD"/>
    <property type="match status" value="1"/>
</dbReference>
<gene>
    <name evidence="1" type="ORF">GCA01S_032_00390</name>
</gene>
<evidence type="ECO:0000313" key="1">
    <source>
        <dbReference type="EMBL" id="GAJ40122.1"/>
    </source>
</evidence>
<reference evidence="1 2" key="1">
    <citation type="submission" date="2014-04" db="EMBL/GenBank/DDBJ databases">
        <title>Whole genome shotgun sequence of Geobacillus caldoxylosilyticus NBRC 107762.</title>
        <authorList>
            <person name="Hosoyama A."/>
            <person name="Hosoyama Y."/>
            <person name="Katano-Makiyama Y."/>
            <person name="Tsuchikane K."/>
            <person name="Ohji S."/>
            <person name="Ichikawa N."/>
            <person name="Yamazoe A."/>
            <person name="Fujita N."/>
        </authorList>
    </citation>
    <scope>NUCLEOTIDE SEQUENCE [LARGE SCALE GENOMIC DNA]</scope>
    <source>
        <strain evidence="1 2">NBRC 107762</strain>
    </source>
</reference>
<dbReference type="AlphaFoldDB" id="A0A023DFT9"/>
<dbReference type="Proteomes" id="UP000023561">
    <property type="component" value="Unassembled WGS sequence"/>
</dbReference>
<accession>A0A023DFT9</accession>